<evidence type="ECO:0000256" key="1">
    <source>
        <dbReference type="SAM" id="MobiDB-lite"/>
    </source>
</evidence>
<dbReference type="PROSITE" id="PS51257">
    <property type="entry name" value="PROKAR_LIPOPROTEIN"/>
    <property type="match status" value="1"/>
</dbReference>
<feature type="compositionally biased region" description="Basic and acidic residues" evidence="1">
    <location>
        <begin position="817"/>
        <end position="830"/>
    </location>
</feature>
<evidence type="ECO:0000313" key="4">
    <source>
        <dbReference type="Proteomes" id="UP000319374"/>
    </source>
</evidence>
<dbReference type="EMBL" id="AP019736">
    <property type="protein sequence ID" value="BBL06499.1"/>
    <property type="molecule type" value="Genomic_DNA"/>
</dbReference>
<name>A0A4Y1X1Z0_9BACT</name>
<feature type="compositionally biased region" description="Low complexity" evidence="1">
    <location>
        <begin position="800"/>
        <end position="816"/>
    </location>
</feature>
<feature type="region of interest" description="Disordered" evidence="1">
    <location>
        <begin position="789"/>
        <end position="830"/>
    </location>
</feature>
<gene>
    <name evidence="3" type="ORF">A5CPEGH6_11370</name>
</gene>
<dbReference type="RefSeq" id="WP_141428313.1">
    <property type="nucleotide sequence ID" value="NZ_AP019736.1"/>
</dbReference>
<reference evidence="4" key="1">
    <citation type="submission" date="2019-06" db="EMBL/GenBank/DDBJ databases">
        <title>Alistipes onderdonkii subsp. vulgaris subsp. nov., Alistipes dispar sp. nov. and Alistipes communis sp. nov., isolated from human faeces, and creation of Alistipes onderdonkii subsp. onderdonkii subsp. nov.</title>
        <authorList>
            <person name="Sakamoto M."/>
            <person name="Ikeyama N."/>
            <person name="Ogata Y."/>
            <person name="Suda W."/>
            <person name="Iino T."/>
            <person name="Hattori M."/>
            <person name="Ohkuma M."/>
        </authorList>
    </citation>
    <scope>NUCLEOTIDE SEQUENCE [LARGE SCALE GENOMIC DNA]</scope>
    <source>
        <strain evidence="4">5CPEGH6</strain>
    </source>
</reference>
<accession>A0A4Y1X1Z0</accession>
<dbReference type="GeneID" id="98673114"/>
<organism evidence="3 4">
    <name type="scientific">Alistipes dispar</name>
    <dbReference type="NCBI Taxonomy" id="2585119"/>
    <lineage>
        <taxon>Bacteria</taxon>
        <taxon>Pseudomonadati</taxon>
        <taxon>Bacteroidota</taxon>
        <taxon>Bacteroidia</taxon>
        <taxon>Bacteroidales</taxon>
        <taxon>Rikenellaceae</taxon>
        <taxon>Alistipes</taxon>
    </lineage>
</organism>
<evidence type="ECO:0000313" key="3">
    <source>
        <dbReference type="EMBL" id="BBL06499.1"/>
    </source>
</evidence>
<dbReference type="AlphaFoldDB" id="A0A4Y1X1Z0"/>
<protein>
    <submittedName>
        <fullName evidence="3">Uncharacterized protein</fullName>
    </submittedName>
</protein>
<keyword evidence="4" id="KW-1185">Reference proteome</keyword>
<feature type="chain" id="PRO_5021419772" evidence="2">
    <location>
        <begin position="22"/>
        <end position="830"/>
    </location>
</feature>
<feature type="signal peptide" evidence="2">
    <location>
        <begin position="1"/>
        <end position="21"/>
    </location>
</feature>
<evidence type="ECO:0000256" key="2">
    <source>
        <dbReference type="SAM" id="SignalP"/>
    </source>
</evidence>
<dbReference type="OrthoDB" id="1000010at2"/>
<dbReference type="KEGG" id="ada:A5CPEGH6_11370"/>
<sequence>MKTLKYILWAFLAAFAAVGCSDDPTYTAGSEEDPDNYGVYFPTQTSPTEVELDPAEEPEITYKVRRTRYLDAITVPVEITTSAEEIFEIEPIVFGPGEEETEFTVSFPNAKEGETYTCDIRIVDPHYISIYGPRATSLSFSVLRAGWELVTEGEATKGKWRDEVIGDIYSMDVSTFNPYPEVEVEIYQRTDLPGYYRVKVYNSALVTALVGQQMNVQSRDVWTIIDARDPNRVFLPYQSTGLTLNSGDGELKFASNVAENFVMEESAGQYGTLKDGVITFPAQSILLELEKEAGSFFYGNRNGMHRILMPGVVIPDYTVTLAKSEPKEGVVEIAATFAADAREMKYAVFEGVLDDGQASLTAQDMDKNKDNPDTFQGSITESGTIRVENRQTGKYTLVGCIYDEEGTMRSYAFVSFGYVAADDEKPVILTVGLEATNEYAGQGLTSDNSAKFYAYGEGIESAVYGLFRSSRLEGIDKNALLDSQGTPFTEEQLAQLNDKHFSVMLTGLNGDSEYTLLMRASNGYISEIKEAAYKTTGTYNPAMEDFVYEDFLSAEEQPSVEKLRSTAWNYYAMDLMDYSSEQPMRRKIGTVTMTDNPEITAQAGGTVLNVDGLSGIDFESGGSVFGFYIPGNQTFDGYNGVLALYTDKDLTPATYKGKSTILGFTPLESPTSIYYGYGLFVGAVADGYLYCVPSPAGVQQGLTFNYFFTGTTSEVFSMMTEMMLVDPEKDLGGELPSAALQRIAELRRQAVKAFAPRNCVELPEFSGGAGCTGPAKPVLPGNLAVNPMPASAPSVKRADAATTAAGPAAGGASAPGDFRKTGVRAEKRLK</sequence>
<dbReference type="Proteomes" id="UP000319374">
    <property type="component" value="Chromosome"/>
</dbReference>
<proteinExistence type="predicted"/>
<keyword evidence="2" id="KW-0732">Signal</keyword>